<dbReference type="AlphaFoldDB" id="A0A679P0G3"/>
<dbReference type="EMBL" id="CAAKMV010000011">
    <property type="protein sequence ID" value="VIO51902.1"/>
    <property type="molecule type" value="Genomic_DNA"/>
</dbReference>
<sequence length="108" mass="11922">MSTIVSEPSRGFDVRTPKQIVVFAGMTFAQRMMSAYARAASGDNRNLIRKETAHLMLTDGGCRSMAYGCEYQGPQSACNLYSPKDFPTAMFHASERGIFERGQTDHGC</sequence>
<gene>
    <name evidence="2" type="ORF">FUG_LOCUS674</name>
    <name evidence="1" type="ORF">MDCFG202_LOCUS142796</name>
</gene>
<reference evidence="2" key="1">
    <citation type="submission" date="2019-04" db="EMBL/GenBank/DDBJ databases">
        <authorList>
            <person name="Melise S."/>
            <person name="Noan J."/>
            <person name="Okalmin O."/>
        </authorList>
    </citation>
    <scope>NUCLEOTIDE SEQUENCE</scope>
    <source>
        <strain evidence="2">FN9</strain>
    </source>
</reference>
<reference evidence="1" key="2">
    <citation type="submission" date="2021-03" db="EMBL/GenBank/DDBJ databases">
        <authorList>
            <person name="Alouane T."/>
            <person name="Langin T."/>
            <person name="Bonhomme L."/>
        </authorList>
    </citation>
    <scope>NUCLEOTIDE SEQUENCE</scope>
    <source>
        <strain evidence="1">MDC_Fg202</strain>
    </source>
</reference>
<organism evidence="2">
    <name type="scientific">Gibberella zeae</name>
    <name type="common">Wheat head blight fungus</name>
    <name type="synonym">Fusarium graminearum</name>
    <dbReference type="NCBI Taxonomy" id="5518"/>
    <lineage>
        <taxon>Eukaryota</taxon>
        <taxon>Fungi</taxon>
        <taxon>Dikarya</taxon>
        <taxon>Ascomycota</taxon>
        <taxon>Pezizomycotina</taxon>
        <taxon>Sordariomycetes</taxon>
        <taxon>Hypocreomycetidae</taxon>
        <taxon>Hypocreales</taxon>
        <taxon>Nectriaceae</taxon>
        <taxon>Fusarium</taxon>
    </lineage>
</organism>
<dbReference type="EMBL" id="CAJPIJ010000104">
    <property type="protein sequence ID" value="CAG1976343.1"/>
    <property type="molecule type" value="Genomic_DNA"/>
</dbReference>
<name>A0A679P0G3_GIBZA</name>
<evidence type="ECO:0000313" key="1">
    <source>
        <dbReference type="EMBL" id="CAG1976343.1"/>
    </source>
</evidence>
<dbReference type="Proteomes" id="UP000746612">
    <property type="component" value="Unassembled WGS sequence"/>
</dbReference>
<accession>A0A679P0G3</accession>
<proteinExistence type="predicted"/>
<protein>
    <submittedName>
        <fullName evidence="2">Uncharacterized protein</fullName>
    </submittedName>
</protein>
<evidence type="ECO:0000313" key="2">
    <source>
        <dbReference type="EMBL" id="VIO51902.1"/>
    </source>
</evidence>